<proteinExistence type="predicted"/>
<sequence length="17" mass="2161">MLRNNVLMILYYFPIFL</sequence>
<accession>A0A0E9V9R7</accession>
<reference evidence="1" key="2">
    <citation type="journal article" date="2015" name="Fish Shellfish Immunol.">
        <title>Early steps in the European eel (Anguilla anguilla)-Vibrio vulnificus interaction in the gills: Role of the RtxA13 toxin.</title>
        <authorList>
            <person name="Callol A."/>
            <person name="Pajuelo D."/>
            <person name="Ebbesson L."/>
            <person name="Teles M."/>
            <person name="MacKenzie S."/>
            <person name="Amaro C."/>
        </authorList>
    </citation>
    <scope>NUCLEOTIDE SEQUENCE</scope>
</reference>
<organism evidence="1">
    <name type="scientific">Anguilla anguilla</name>
    <name type="common">European freshwater eel</name>
    <name type="synonym">Muraena anguilla</name>
    <dbReference type="NCBI Taxonomy" id="7936"/>
    <lineage>
        <taxon>Eukaryota</taxon>
        <taxon>Metazoa</taxon>
        <taxon>Chordata</taxon>
        <taxon>Craniata</taxon>
        <taxon>Vertebrata</taxon>
        <taxon>Euteleostomi</taxon>
        <taxon>Actinopterygii</taxon>
        <taxon>Neopterygii</taxon>
        <taxon>Teleostei</taxon>
        <taxon>Anguilliformes</taxon>
        <taxon>Anguillidae</taxon>
        <taxon>Anguilla</taxon>
    </lineage>
</organism>
<reference evidence="1" key="1">
    <citation type="submission" date="2014-11" db="EMBL/GenBank/DDBJ databases">
        <authorList>
            <person name="Amaro Gonzalez C."/>
        </authorList>
    </citation>
    <scope>NUCLEOTIDE SEQUENCE</scope>
</reference>
<dbReference type="EMBL" id="GBXM01034614">
    <property type="protein sequence ID" value="JAH73963.1"/>
    <property type="molecule type" value="Transcribed_RNA"/>
</dbReference>
<dbReference type="AlphaFoldDB" id="A0A0E9V9R7"/>
<name>A0A0E9V9R7_ANGAN</name>
<protein>
    <submittedName>
        <fullName evidence="1">Uncharacterized protein</fullName>
    </submittedName>
</protein>
<evidence type="ECO:0000313" key="1">
    <source>
        <dbReference type="EMBL" id="JAH73963.1"/>
    </source>
</evidence>